<dbReference type="CDD" id="cd02910">
    <property type="entry name" value="cupin_Yhhw_N"/>
    <property type="match status" value="1"/>
</dbReference>
<dbReference type="Proteomes" id="UP000002384">
    <property type="component" value="Chromosome"/>
</dbReference>
<keyword evidence="2" id="KW-0408">Iron</keyword>
<dbReference type="STRING" id="65393.PCC7424_0932"/>
<evidence type="ECO:0000313" key="6">
    <source>
        <dbReference type="EMBL" id="ACK69388.1"/>
    </source>
</evidence>
<name>B7KII2_GLOC7</name>
<sequence>MITIRKAQERGHAYYRWLNTYHTFSFANYYDPNHMGFRSLRVINEDKIIGGAGFPTHGHRDMEIITYVLEGELEHKDSIGNGSIIKAGEIQRMSAGTGILHSEYNHSKTNLGHFLQIWIVPNQKGLQPSYQQETLDLDKTPGQLQLIAAPDETKGIITIHQDVLLYAGNLKQGNNLTYYLSQSRHVWLQIVRGKIALNDIILDTSDGAAISQEPDLLIEAKTDSEVLLFDLA</sequence>
<protein>
    <submittedName>
        <fullName evidence="6">Pirin domain protein</fullName>
    </submittedName>
</protein>
<organism evidence="6 7">
    <name type="scientific">Gloeothece citriformis (strain PCC 7424)</name>
    <name type="common">Cyanothece sp. (strain PCC 7424)</name>
    <dbReference type="NCBI Taxonomy" id="65393"/>
    <lineage>
        <taxon>Bacteria</taxon>
        <taxon>Bacillati</taxon>
        <taxon>Cyanobacteriota</taxon>
        <taxon>Cyanophyceae</taxon>
        <taxon>Oscillatoriophycideae</taxon>
        <taxon>Chroococcales</taxon>
        <taxon>Aphanothecaceae</taxon>
        <taxon>Gloeothece</taxon>
        <taxon>Gloeothece citriformis</taxon>
    </lineage>
</organism>
<dbReference type="InterPro" id="IPR041602">
    <property type="entry name" value="Quercetinase_C"/>
</dbReference>
<dbReference type="Gene3D" id="2.60.120.10">
    <property type="entry name" value="Jelly Rolls"/>
    <property type="match status" value="2"/>
</dbReference>
<feature type="binding site" evidence="2">
    <location>
        <position position="59"/>
    </location>
    <ligand>
        <name>Fe cation</name>
        <dbReference type="ChEBI" id="CHEBI:24875"/>
    </ligand>
</feature>
<dbReference type="KEGG" id="cyc:PCC7424_0932"/>
<accession>B7KII2</accession>
<dbReference type="AlphaFoldDB" id="B7KII2"/>
<evidence type="ECO:0000259" key="4">
    <source>
        <dbReference type="Pfam" id="PF02678"/>
    </source>
</evidence>
<dbReference type="SUPFAM" id="SSF51182">
    <property type="entry name" value="RmlC-like cupins"/>
    <property type="match status" value="1"/>
</dbReference>
<dbReference type="InterPro" id="IPR014710">
    <property type="entry name" value="RmlC-like_jellyroll"/>
</dbReference>
<dbReference type="GO" id="GO:0046872">
    <property type="term" value="F:metal ion binding"/>
    <property type="evidence" value="ECO:0007669"/>
    <property type="project" value="UniProtKB-KW"/>
</dbReference>
<keyword evidence="2" id="KW-0479">Metal-binding</keyword>
<dbReference type="eggNOG" id="COG1741">
    <property type="taxonomic scope" value="Bacteria"/>
</dbReference>
<feature type="domain" description="Pirin N-terminal" evidence="4">
    <location>
        <begin position="6"/>
        <end position="119"/>
    </location>
</feature>
<feature type="domain" description="Quercetin 2,3-dioxygenase C-terminal cupin" evidence="5">
    <location>
        <begin position="146"/>
        <end position="231"/>
    </location>
</feature>
<dbReference type="InterPro" id="IPR012093">
    <property type="entry name" value="Pirin"/>
</dbReference>
<dbReference type="PIRSF" id="PIRSF006232">
    <property type="entry name" value="Pirin"/>
    <property type="match status" value="1"/>
</dbReference>
<dbReference type="InterPro" id="IPR011051">
    <property type="entry name" value="RmlC_Cupin_sf"/>
</dbReference>
<feature type="binding site" evidence="2">
    <location>
        <position position="103"/>
    </location>
    <ligand>
        <name>Fe cation</name>
        <dbReference type="ChEBI" id="CHEBI:24875"/>
    </ligand>
</feature>
<feature type="binding site" evidence="2">
    <location>
        <position position="57"/>
    </location>
    <ligand>
        <name>Fe cation</name>
        <dbReference type="ChEBI" id="CHEBI:24875"/>
    </ligand>
</feature>
<evidence type="ECO:0000259" key="5">
    <source>
        <dbReference type="Pfam" id="PF17954"/>
    </source>
</evidence>
<comment type="similarity">
    <text evidence="1 3">Belongs to the pirin family.</text>
</comment>
<comment type="cofactor">
    <cofactor evidence="2">
        <name>Fe cation</name>
        <dbReference type="ChEBI" id="CHEBI:24875"/>
    </cofactor>
    <text evidence="2">Binds 1 Fe cation per subunit.</text>
</comment>
<feature type="binding site" evidence="2">
    <location>
        <position position="101"/>
    </location>
    <ligand>
        <name>Fe cation</name>
        <dbReference type="ChEBI" id="CHEBI:24875"/>
    </ligand>
</feature>
<dbReference type="PANTHER" id="PTHR43212:SF3">
    <property type="entry name" value="QUERCETIN 2,3-DIOXYGENASE"/>
    <property type="match status" value="1"/>
</dbReference>
<reference evidence="7" key="1">
    <citation type="journal article" date="2011" name="MBio">
        <title>Novel metabolic attributes of the genus Cyanothece, comprising a group of unicellular nitrogen-fixing Cyanobacteria.</title>
        <authorList>
            <person name="Bandyopadhyay A."/>
            <person name="Elvitigala T."/>
            <person name="Welsh E."/>
            <person name="Stockel J."/>
            <person name="Liberton M."/>
            <person name="Min H."/>
            <person name="Sherman L.A."/>
            <person name="Pakrasi H.B."/>
        </authorList>
    </citation>
    <scope>NUCLEOTIDE SEQUENCE [LARGE SCALE GENOMIC DNA]</scope>
    <source>
        <strain evidence="7">PCC 7424</strain>
    </source>
</reference>
<dbReference type="OrthoDB" id="321327at2"/>
<dbReference type="PANTHER" id="PTHR43212">
    <property type="entry name" value="QUERCETIN 2,3-DIOXYGENASE"/>
    <property type="match status" value="1"/>
</dbReference>
<dbReference type="InterPro" id="IPR003829">
    <property type="entry name" value="Pirin_N_dom"/>
</dbReference>
<keyword evidence="7" id="KW-1185">Reference proteome</keyword>
<evidence type="ECO:0000313" key="7">
    <source>
        <dbReference type="Proteomes" id="UP000002384"/>
    </source>
</evidence>
<dbReference type="Pfam" id="PF02678">
    <property type="entry name" value="Pirin"/>
    <property type="match status" value="1"/>
</dbReference>
<dbReference type="Pfam" id="PF17954">
    <property type="entry name" value="Pirin_C_2"/>
    <property type="match status" value="1"/>
</dbReference>
<gene>
    <name evidence="6" type="ordered locus">PCC7424_0932</name>
</gene>
<evidence type="ECO:0000256" key="2">
    <source>
        <dbReference type="PIRSR" id="PIRSR006232-1"/>
    </source>
</evidence>
<dbReference type="CDD" id="cd20311">
    <property type="entry name" value="cupin_Yhhw_C"/>
    <property type="match status" value="1"/>
</dbReference>
<dbReference type="RefSeq" id="WP_012598335.1">
    <property type="nucleotide sequence ID" value="NC_011729.1"/>
</dbReference>
<evidence type="ECO:0000256" key="1">
    <source>
        <dbReference type="ARBA" id="ARBA00008416"/>
    </source>
</evidence>
<dbReference type="EMBL" id="CP001291">
    <property type="protein sequence ID" value="ACK69388.1"/>
    <property type="molecule type" value="Genomic_DNA"/>
</dbReference>
<evidence type="ECO:0000256" key="3">
    <source>
        <dbReference type="RuleBase" id="RU003457"/>
    </source>
</evidence>
<proteinExistence type="inferred from homology"/>
<dbReference type="HOGENOM" id="CLU_064194_2_2_3"/>